<evidence type="ECO:0000313" key="2">
    <source>
        <dbReference type="Proteomes" id="UP000529417"/>
    </source>
</evidence>
<gene>
    <name evidence="1" type="ORF">HUK65_01870</name>
</gene>
<evidence type="ECO:0000313" key="1">
    <source>
        <dbReference type="EMBL" id="NYS23723.1"/>
    </source>
</evidence>
<dbReference type="AlphaFoldDB" id="A0A7Z0KYT5"/>
<organism evidence="1 2">
    <name type="scientific">Rhabdonatronobacter sediminivivens</name>
    <dbReference type="NCBI Taxonomy" id="2743469"/>
    <lineage>
        <taxon>Bacteria</taxon>
        <taxon>Pseudomonadati</taxon>
        <taxon>Pseudomonadota</taxon>
        <taxon>Alphaproteobacteria</taxon>
        <taxon>Rhodobacterales</taxon>
        <taxon>Paracoccaceae</taxon>
        <taxon>Rhabdonatronobacter</taxon>
    </lineage>
</organism>
<dbReference type="InterPro" id="IPR010607">
    <property type="entry name" value="DUF1194"/>
</dbReference>
<dbReference type="SUPFAM" id="SSF53300">
    <property type="entry name" value="vWA-like"/>
    <property type="match status" value="1"/>
</dbReference>
<dbReference type="Pfam" id="PF06707">
    <property type="entry name" value="DUF1194"/>
    <property type="match status" value="1"/>
</dbReference>
<comment type="caution">
    <text evidence="1">The sequence shown here is derived from an EMBL/GenBank/DDBJ whole genome shotgun (WGS) entry which is preliminary data.</text>
</comment>
<dbReference type="Proteomes" id="UP000529417">
    <property type="component" value="Unassembled WGS sequence"/>
</dbReference>
<keyword evidence="2" id="KW-1185">Reference proteome</keyword>
<dbReference type="EMBL" id="JACBXS010000003">
    <property type="protein sequence ID" value="NYS23723.1"/>
    <property type="molecule type" value="Genomic_DNA"/>
</dbReference>
<protein>
    <submittedName>
        <fullName evidence="1">DUF1194 domain-containing protein</fullName>
    </submittedName>
</protein>
<sequence>MMHTPCPALLTRRSRTAWRQVLPGAMLALLVAWPAQACRLALALGLDASRSVSEAAYDTQLHGLIAAFRDPGVRSAILTPSEPVALAIYEWSSRWQQHVIQGWVLLEDAAGIDAVITTLQAHDRSFAGQTAVGRALFFGGRLLLGAPDCAARTLDISGDGRNNDGPTPERIYARFNFDDITVNGLAIGGLESDILSYYRDHVIRGPGAFVEYAETWRDFPPVMRRKLLRELTAPLFSALPDQDNPRR</sequence>
<accession>A0A7Z0KYT5</accession>
<dbReference type="InterPro" id="IPR036465">
    <property type="entry name" value="vWFA_dom_sf"/>
</dbReference>
<name>A0A7Z0KYT5_9RHOB</name>
<proteinExistence type="predicted"/>
<dbReference type="RefSeq" id="WP_179904431.1">
    <property type="nucleotide sequence ID" value="NZ_JACBXS010000003.1"/>
</dbReference>
<reference evidence="1 2" key="1">
    <citation type="journal article" date="2000" name="Arch. Microbiol.">
        <title>Rhodobaca bogoriensis gen. nov. and sp. nov., an alkaliphilic purple nonsulfur bacterium from African Rift Valley soda lakes.</title>
        <authorList>
            <person name="Milford A.D."/>
            <person name="Achenbach L.A."/>
            <person name="Jung D.O."/>
            <person name="Madigan M.T."/>
        </authorList>
    </citation>
    <scope>NUCLEOTIDE SEQUENCE [LARGE SCALE GENOMIC DNA]</scope>
    <source>
        <strain evidence="1 2">2376</strain>
    </source>
</reference>